<protein>
    <submittedName>
        <fullName evidence="1">Uncharacterized protein</fullName>
    </submittedName>
</protein>
<evidence type="ECO:0000313" key="1">
    <source>
        <dbReference type="EMBL" id="CDG74960.1"/>
    </source>
</evidence>
<reference evidence="1 2" key="1">
    <citation type="submission" date="2013-06" db="EMBL/GenBank/DDBJ databases">
        <title>Comparative analysis of genomes of multi-drug Acinetobacter sp. from Colombian Hospitals.</title>
        <authorList>
            <person name="Barreto-Hernandez E."/>
            <person name="Gonzalez E.B."/>
            <person name="Cepeda L.A."/>
            <person name="Valenzuela E.M."/>
            <person name="Falquet L."/>
            <person name="Reguero M.T."/>
            <person name="Mantilla R."/>
        </authorList>
    </citation>
    <scope>NUCLEOTIDE SEQUENCE [LARGE SCALE GENOMIC DNA]</scope>
    <source>
        <strain evidence="1 2">28F</strain>
    </source>
</reference>
<organism evidence="1 2">
    <name type="scientific">Acinetobacter nosocomialis 28F</name>
    <dbReference type="NCBI Taxonomy" id="1147131"/>
    <lineage>
        <taxon>Bacteria</taxon>
        <taxon>Pseudomonadati</taxon>
        <taxon>Pseudomonadota</taxon>
        <taxon>Gammaproteobacteria</taxon>
        <taxon>Moraxellales</taxon>
        <taxon>Moraxellaceae</taxon>
        <taxon>Acinetobacter</taxon>
        <taxon>Acinetobacter calcoaceticus/baumannii complex</taxon>
    </lineage>
</organism>
<keyword evidence="2" id="KW-1185">Reference proteome</keyword>
<accession>A0AA36KB68</accession>
<dbReference type="EMBL" id="CBSD020000037">
    <property type="protein sequence ID" value="CDG74960.1"/>
    <property type="molecule type" value="Genomic_DNA"/>
</dbReference>
<dbReference type="RefSeq" id="WP_004886311.1">
    <property type="nucleotide sequence ID" value="NZ_CBSD020000037.1"/>
</dbReference>
<comment type="caution">
    <text evidence="1">The sequence shown here is derived from an EMBL/GenBank/DDBJ whole genome shotgun (WGS) entry which is preliminary data.</text>
</comment>
<dbReference type="GeneID" id="92797025"/>
<dbReference type="AlphaFoldDB" id="A0AA36KB68"/>
<gene>
    <name evidence="1" type="ORF">ANICBIBUN_10004</name>
</gene>
<dbReference type="Proteomes" id="UP000019193">
    <property type="component" value="Unassembled WGS sequence"/>
</dbReference>
<evidence type="ECO:0000313" key="2">
    <source>
        <dbReference type="Proteomes" id="UP000019193"/>
    </source>
</evidence>
<name>A0AA36KB68_ACINO</name>
<sequence length="124" mass="14532">MFILDLKLPNNLHSEMMLECENIPCLVRINSIFNIDFFETVPHISGQVLEWSWSELNKRVPAGSGGEYMYYKRSLITLERIDKDHFKILDLSMFLNGIGWCKVIENSIYAEPNPNLWDTDPDEY</sequence>
<proteinExistence type="predicted"/>